<dbReference type="EMBL" id="JBEDNZ010000016">
    <property type="protein sequence ID" value="KAL0822791.1"/>
    <property type="molecule type" value="Genomic_DNA"/>
</dbReference>
<evidence type="ECO:0000256" key="4">
    <source>
        <dbReference type="ARBA" id="ARBA00022824"/>
    </source>
</evidence>
<name>A0ABD0SSJ3_LOXSC</name>
<keyword evidence="5 7" id="KW-1133">Transmembrane helix</keyword>
<evidence type="ECO:0000256" key="1">
    <source>
        <dbReference type="ARBA" id="ARBA00004477"/>
    </source>
</evidence>
<proteinExistence type="inferred from homology"/>
<dbReference type="PANTHER" id="PTHR12906">
    <property type="entry name" value="PROTEIN C20ORF24 RAB5-INTERACTING PROTEIN"/>
    <property type="match status" value="1"/>
</dbReference>
<comment type="caution">
    <text evidence="8">The sequence shown here is derived from an EMBL/GenBank/DDBJ whole genome shotgun (WGS) entry which is preliminary data.</text>
</comment>
<keyword evidence="4" id="KW-0256">Endoplasmic reticulum</keyword>
<evidence type="ECO:0000256" key="6">
    <source>
        <dbReference type="ARBA" id="ARBA00023136"/>
    </source>
</evidence>
<dbReference type="AlphaFoldDB" id="A0ABD0SSJ3"/>
<evidence type="ECO:0000313" key="10">
    <source>
        <dbReference type="Proteomes" id="UP001549920"/>
    </source>
</evidence>
<feature type="transmembrane region" description="Helical" evidence="7">
    <location>
        <begin position="40"/>
        <end position="58"/>
    </location>
</feature>
<gene>
    <name evidence="9" type="ORF">ABMA27_004597</name>
    <name evidence="8" type="ORF">ABMA28_004798</name>
</gene>
<evidence type="ECO:0008006" key="12">
    <source>
        <dbReference type="Google" id="ProtNLM"/>
    </source>
</evidence>
<evidence type="ECO:0000256" key="3">
    <source>
        <dbReference type="ARBA" id="ARBA00022692"/>
    </source>
</evidence>
<dbReference type="Pfam" id="PF07019">
    <property type="entry name" value="EMC6"/>
    <property type="match status" value="1"/>
</dbReference>
<dbReference type="Proteomes" id="UP001549921">
    <property type="component" value="Unassembled WGS sequence"/>
</dbReference>
<dbReference type="Proteomes" id="UP001549920">
    <property type="component" value="Unassembled WGS sequence"/>
</dbReference>
<feature type="transmembrane region" description="Helical" evidence="7">
    <location>
        <begin position="64"/>
        <end position="82"/>
    </location>
</feature>
<dbReference type="InterPro" id="IPR010742">
    <property type="entry name" value="RCAF1"/>
</dbReference>
<evidence type="ECO:0000256" key="5">
    <source>
        <dbReference type="ARBA" id="ARBA00022989"/>
    </source>
</evidence>
<dbReference type="EMBL" id="JBEUOH010000016">
    <property type="protein sequence ID" value="KAL0872191.1"/>
    <property type="molecule type" value="Genomic_DNA"/>
</dbReference>
<evidence type="ECO:0000313" key="8">
    <source>
        <dbReference type="EMBL" id="KAL0822791.1"/>
    </source>
</evidence>
<keyword evidence="10" id="KW-1185">Reference proteome</keyword>
<comment type="subcellular location">
    <subcellularLocation>
        <location evidence="1">Endoplasmic reticulum membrane</location>
        <topology evidence="1">Multi-pass membrane protein</topology>
    </subcellularLocation>
</comment>
<comment type="similarity">
    <text evidence="2">Belongs to the EMC6 family.</text>
</comment>
<keyword evidence="3 7" id="KW-0812">Transmembrane</keyword>
<evidence type="ECO:0000256" key="2">
    <source>
        <dbReference type="ARBA" id="ARBA00009436"/>
    </source>
</evidence>
<keyword evidence="6 7" id="KW-0472">Membrane</keyword>
<evidence type="ECO:0000313" key="11">
    <source>
        <dbReference type="Proteomes" id="UP001549921"/>
    </source>
</evidence>
<sequence>MSSKNKSVDGANKSKGGETVWRKAFTAHTDWPDKEEFLDVIYWMRQAIGIVLGLFWGVLPLKGFLGLLLFVVVNAAVIYFYVNNFQTIDEEEYGGMWEITKEGFMTSFAGFLVTWIIMYTGLHGSFSL</sequence>
<feature type="transmembrane region" description="Helical" evidence="7">
    <location>
        <begin position="103"/>
        <end position="122"/>
    </location>
</feature>
<dbReference type="GO" id="GO:0005789">
    <property type="term" value="C:endoplasmic reticulum membrane"/>
    <property type="evidence" value="ECO:0007669"/>
    <property type="project" value="UniProtKB-SubCell"/>
</dbReference>
<organism evidence="8 11">
    <name type="scientific">Loxostege sticticalis</name>
    <name type="common">Beet webworm moth</name>
    <dbReference type="NCBI Taxonomy" id="481309"/>
    <lineage>
        <taxon>Eukaryota</taxon>
        <taxon>Metazoa</taxon>
        <taxon>Ecdysozoa</taxon>
        <taxon>Arthropoda</taxon>
        <taxon>Hexapoda</taxon>
        <taxon>Insecta</taxon>
        <taxon>Pterygota</taxon>
        <taxon>Neoptera</taxon>
        <taxon>Endopterygota</taxon>
        <taxon>Lepidoptera</taxon>
        <taxon>Glossata</taxon>
        <taxon>Ditrysia</taxon>
        <taxon>Pyraloidea</taxon>
        <taxon>Crambidae</taxon>
        <taxon>Pyraustinae</taxon>
        <taxon>Loxostege</taxon>
    </lineage>
</organism>
<dbReference type="PANTHER" id="PTHR12906:SF0">
    <property type="entry name" value="GEL COMPLEX SUBUNIT OPTI"/>
    <property type="match status" value="1"/>
</dbReference>
<accession>A0ABD0SSJ3</accession>
<dbReference type="InterPro" id="IPR029008">
    <property type="entry name" value="EMC6-like"/>
</dbReference>
<protein>
    <recommendedName>
        <fullName evidence="12">Rab5-interacting protein</fullName>
    </recommendedName>
</protein>
<evidence type="ECO:0000256" key="7">
    <source>
        <dbReference type="SAM" id="Phobius"/>
    </source>
</evidence>
<reference evidence="10 11" key="1">
    <citation type="submission" date="2024-06" db="EMBL/GenBank/DDBJ databases">
        <title>A chromosome-level genome assembly of beet webworm, Loxostege sticticalis.</title>
        <authorList>
            <person name="Zhang Y."/>
        </authorList>
    </citation>
    <scope>NUCLEOTIDE SEQUENCE [LARGE SCALE GENOMIC DNA]</scope>
    <source>
        <strain evidence="9">AQ026</strain>
        <strain evidence="8">AQ028</strain>
        <tissue evidence="8">Male pupae</tissue>
        <tissue evidence="9">Whole body</tissue>
    </source>
</reference>
<evidence type="ECO:0000313" key="9">
    <source>
        <dbReference type="EMBL" id="KAL0872191.1"/>
    </source>
</evidence>